<evidence type="ECO:0000256" key="1">
    <source>
        <dbReference type="SAM" id="MobiDB-lite"/>
    </source>
</evidence>
<organism evidence="2 3">
    <name type="scientific">Malus baccata</name>
    <name type="common">Siberian crab apple</name>
    <name type="synonym">Pyrus baccata</name>
    <dbReference type="NCBI Taxonomy" id="106549"/>
    <lineage>
        <taxon>Eukaryota</taxon>
        <taxon>Viridiplantae</taxon>
        <taxon>Streptophyta</taxon>
        <taxon>Embryophyta</taxon>
        <taxon>Tracheophyta</taxon>
        <taxon>Spermatophyta</taxon>
        <taxon>Magnoliopsida</taxon>
        <taxon>eudicotyledons</taxon>
        <taxon>Gunneridae</taxon>
        <taxon>Pentapetalae</taxon>
        <taxon>rosids</taxon>
        <taxon>fabids</taxon>
        <taxon>Rosales</taxon>
        <taxon>Rosaceae</taxon>
        <taxon>Amygdaloideae</taxon>
        <taxon>Maleae</taxon>
        <taxon>Malus</taxon>
    </lineage>
</organism>
<proteinExistence type="predicted"/>
<gene>
    <name evidence="2" type="ORF">C1H46_025624</name>
</gene>
<feature type="compositionally biased region" description="Basic and acidic residues" evidence="1">
    <location>
        <begin position="69"/>
        <end position="82"/>
    </location>
</feature>
<dbReference type="Proteomes" id="UP000315295">
    <property type="component" value="Unassembled WGS sequence"/>
</dbReference>
<keyword evidence="3" id="KW-1185">Reference proteome</keyword>
<dbReference type="EMBL" id="VIEB01000499">
    <property type="protein sequence ID" value="TQD88806.1"/>
    <property type="molecule type" value="Genomic_DNA"/>
</dbReference>
<evidence type="ECO:0000313" key="3">
    <source>
        <dbReference type="Proteomes" id="UP000315295"/>
    </source>
</evidence>
<feature type="compositionally biased region" description="Polar residues" evidence="1">
    <location>
        <begin position="83"/>
        <end position="93"/>
    </location>
</feature>
<name>A0A540LQN9_MALBA</name>
<evidence type="ECO:0000313" key="2">
    <source>
        <dbReference type="EMBL" id="TQD88806.1"/>
    </source>
</evidence>
<dbReference type="AlphaFoldDB" id="A0A540LQN9"/>
<comment type="caution">
    <text evidence="2">The sequence shown here is derived from an EMBL/GenBank/DDBJ whole genome shotgun (WGS) entry which is preliminary data.</text>
</comment>
<accession>A0A540LQN9</accession>
<sequence>MSQKYRCSKMTIRCCSQRSTKRDMTLGILLVNYAWRNYPKGCDAYKIYDEKKHMDVASSQHLLNEISDLEAKQEESNPKDDPASNTHVESSVLSKRKEITNGH</sequence>
<protein>
    <submittedName>
        <fullName evidence="2">Uncharacterized protein</fullName>
    </submittedName>
</protein>
<feature type="region of interest" description="Disordered" evidence="1">
    <location>
        <begin position="68"/>
        <end position="103"/>
    </location>
</feature>
<reference evidence="2 3" key="1">
    <citation type="journal article" date="2019" name="G3 (Bethesda)">
        <title>Sequencing of a Wild Apple (Malus baccata) Genome Unravels the Differences Between Cultivated and Wild Apple Species Regarding Disease Resistance and Cold Tolerance.</title>
        <authorList>
            <person name="Chen X."/>
        </authorList>
    </citation>
    <scope>NUCLEOTIDE SEQUENCE [LARGE SCALE GENOMIC DNA]</scope>
    <source>
        <strain evidence="3">cv. Shandingzi</strain>
        <tissue evidence="2">Leaves</tissue>
    </source>
</reference>